<accession>A0A8H6MJ86</accession>
<dbReference type="Proteomes" id="UP000639643">
    <property type="component" value="Unassembled WGS sequence"/>
</dbReference>
<dbReference type="AlphaFoldDB" id="A0A8H6MJ86"/>
<feature type="compositionally biased region" description="Acidic residues" evidence="1">
    <location>
        <begin position="229"/>
        <end position="252"/>
    </location>
</feature>
<evidence type="ECO:0000313" key="3">
    <source>
        <dbReference type="Proteomes" id="UP000639643"/>
    </source>
</evidence>
<keyword evidence="3" id="KW-1185">Reference proteome</keyword>
<evidence type="ECO:0000256" key="1">
    <source>
        <dbReference type="SAM" id="MobiDB-lite"/>
    </source>
</evidence>
<dbReference type="EMBL" id="WIGM01001673">
    <property type="protein sequence ID" value="KAF6791707.1"/>
    <property type="molecule type" value="Genomic_DNA"/>
</dbReference>
<evidence type="ECO:0000313" key="2">
    <source>
        <dbReference type="EMBL" id="KAF6791707.1"/>
    </source>
</evidence>
<proteinExistence type="predicted"/>
<sequence length="744" mass="84555">MDYGRRKYGSRPASQQTENSYYPTFHLDMTSIVGLPMRPITLQGGFFDNVIFSLRHWSAPYSSKHAAASLPFDIQHRTFRIATAGSRELWFIVMHPRGGQVSEYAASAAHRTRQKAQSVRTSAIKRHHAELLAEYIKEIFLQGDLIGEGVEPRWTLNRRDSQSISCSKWTIFQELFMADWPNFVDQHSHDEFWAENQPAFHTYDHGANIDIDVGEHIEKIPQETRIENDTDEDEEDEEDEGDEEDEEDEEDEARQGGTTEQSQNADEDADETIEQSQNADEDADETTERDRLEVLRSELEKKYRLANIGHISYALAANLNCLRPGEAVSLLADRTLLADQYQSDKSFSFFPMAFHPRYGNFSSPKPPRFLNNLLAIMRHNMSRRNEGADVLSFGFFQGYSVIKQTMRSRADDLLATKGLATAALTLPPPEARQSAPTNARQNQLLRHIRGELTPDQPGASTPFARERQRVKAAIDAGHVGFRMEQVVTVRVSRLIARRRSSHVVLQPIFQLILFFMKQQASYTAVLRCFRPSVFPHVLCSFATIFEVALAEMDQRFRARGDKGLGIALAEAVAILDRLGSFCFTGDQRVLPRRALRPLLTTEALQKAAWPYISSDVLNLTSGSIAMGSWPQRPDGRPALVHIAALAFHYGPAIATARLSRLCFGQVRNKAIDHLSTAIRFVEDVFRDLWVPEMLAFMTYQLRRRANKGLRSGEDSAERRQQLAVLHALIDEWETSQHPFEERYV</sequence>
<comment type="caution">
    <text evidence="2">The sequence shown here is derived from an EMBL/GenBank/DDBJ whole genome shotgun (WGS) entry which is preliminary data.</text>
</comment>
<dbReference type="OrthoDB" id="5243188at2759"/>
<feature type="compositionally biased region" description="Acidic residues" evidence="1">
    <location>
        <begin position="265"/>
        <end position="285"/>
    </location>
</feature>
<feature type="compositionally biased region" description="Basic and acidic residues" evidence="1">
    <location>
        <begin position="219"/>
        <end position="228"/>
    </location>
</feature>
<protein>
    <submittedName>
        <fullName evidence="2">Uncharacterized protein</fullName>
    </submittedName>
</protein>
<reference evidence="2" key="1">
    <citation type="journal article" date="2020" name="Phytopathology">
        <title>Genome Sequence Resources of Colletotrichum truncatum, C. plurivorum, C. musicola, and C. sojae: Four Species Pathogenic to Soybean (Glycine max).</title>
        <authorList>
            <person name="Rogerio F."/>
            <person name="Boufleur T.R."/>
            <person name="Ciampi-Guillardi M."/>
            <person name="Sukno S.A."/>
            <person name="Thon M.R."/>
            <person name="Massola Junior N.S."/>
            <person name="Baroncelli R."/>
        </authorList>
    </citation>
    <scope>NUCLEOTIDE SEQUENCE</scope>
    <source>
        <strain evidence="2">LFN0074</strain>
    </source>
</reference>
<feature type="region of interest" description="Disordered" evidence="1">
    <location>
        <begin position="219"/>
        <end position="290"/>
    </location>
</feature>
<organism evidence="2 3">
    <name type="scientific">Colletotrichum musicola</name>
    <dbReference type="NCBI Taxonomy" id="2175873"/>
    <lineage>
        <taxon>Eukaryota</taxon>
        <taxon>Fungi</taxon>
        <taxon>Dikarya</taxon>
        <taxon>Ascomycota</taxon>
        <taxon>Pezizomycotina</taxon>
        <taxon>Sordariomycetes</taxon>
        <taxon>Hypocreomycetidae</taxon>
        <taxon>Glomerellales</taxon>
        <taxon>Glomerellaceae</taxon>
        <taxon>Colletotrichum</taxon>
        <taxon>Colletotrichum orchidearum species complex</taxon>
    </lineage>
</organism>
<name>A0A8H6MJ86_9PEZI</name>
<gene>
    <name evidence="2" type="ORF">CMUS01_16213</name>
</gene>